<comment type="caution">
    <text evidence="3">The sequence shown here is derived from an EMBL/GenBank/DDBJ whole genome shotgun (WGS) entry which is preliminary data.</text>
</comment>
<dbReference type="InterPro" id="IPR051181">
    <property type="entry name" value="CAF1_poly(A)_ribonucleases"/>
</dbReference>
<dbReference type="SUPFAM" id="SSF53098">
    <property type="entry name" value="Ribonuclease H-like"/>
    <property type="match status" value="1"/>
</dbReference>
<comment type="cofactor">
    <cofactor evidence="1">
        <name>a divalent metal cation</name>
        <dbReference type="ChEBI" id="CHEBI:60240"/>
    </cofactor>
</comment>
<gene>
    <name evidence="3" type="ORF">ILEXP_LOCUS16866</name>
</gene>
<evidence type="ECO:0000313" key="3">
    <source>
        <dbReference type="EMBL" id="CAK9148876.1"/>
    </source>
</evidence>
<organism evidence="3 4">
    <name type="scientific">Ilex paraguariensis</name>
    <name type="common">yerba mate</name>
    <dbReference type="NCBI Taxonomy" id="185542"/>
    <lineage>
        <taxon>Eukaryota</taxon>
        <taxon>Viridiplantae</taxon>
        <taxon>Streptophyta</taxon>
        <taxon>Embryophyta</taxon>
        <taxon>Tracheophyta</taxon>
        <taxon>Spermatophyta</taxon>
        <taxon>Magnoliopsida</taxon>
        <taxon>eudicotyledons</taxon>
        <taxon>Gunneridae</taxon>
        <taxon>Pentapetalae</taxon>
        <taxon>asterids</taxon>
        <taxon>campanulids</taxon>
        <taxon>Aquifoliales</taxon>
        <taxon>Aquifoliaceae</taxon>
        <taxon>Ilex</taxon>
    </lineage>
</organism>
<evidence type="ECO:0000256" key="2">
    <source>
        <dbReference type="ARBA" id="ARBA00008372"/>
    </source>
</evidence>
<dbReference type="InterPro" id="IPR006941">
    <property type="entry name" value="RNase_CAF1"/>
</dbReference>
<reference evidence="3 4" key="1">
    <citation type="submission" date="2024-02" db="EMBL/GenBank/DDBJ databases">
        <authorList>
            <person name="Vignale AGUSTIN F."/>
            <person name="Sosa J E."/>
            <person name="Modenutti C."/>
        </authorList>
    </citation>
    <scope>NUCLEOTIDE SEQUENCE [LARGE SCALE GENOMIC DNA]</scope>
</reference>
<dbReference type="PANTHER" id="PTHR15092">
    <property type="entry name" value="POLY A -SPECIFIC RIBONUCLEASE/TARGET OF EGR1, MEMBER 1"/>
    <property type="match status" value="1"/>
</dbReference>
<keyword evidence="4" id="KW-1185">Reference proteome</keyword>
<dbReference type="PANTHER" id="PTHR15092:SF22">
    <property type="entry name" value="POLY(A)-SPECIFIC RIBONUCLEASE PNLDC1"/>
    <property type="match status" value="1"/>
</dbReference>
<evidence type="ECO:0000256" key="1">
    <source>
        <dbReference type="ARBA" id="ARBA00001968"/>
    </source>
</evidence>
<dbReference type="InterPro" id="IPR012337">
    <property type="entry name" value="RNaseH-like_sf"/>
</dbReference>
<dbReference type="Proteomes" id="UP001642360">
    <property type="component" value="Unassembled WGS sequence"/>
</dbReference>
<dbReference type="EMBL" id="CAUOFW020001814">
    <property type="protein sequence ID" value="CAK9148876.1"/>
    <property type="molecule type" value="Genomic_DNA"/>
</dbReference>
<evidence type="ECO:0000313" key="4">
    <source>
        <dbReference type="Proteomes" id="UP001642360"/>
    </source>
</evidence>
<dbReference type="Pfam" id="PF04857">
    <property type="entry name" value="CAF1"/>
    <property type="match status" value="1"/>
</dbReference>
<dbReference type="Gene3D" id="3.30.420.10">
    <property type="entry name" value="Ribonuclease H-like superfamily/Ribonuclease H"/>
    <property type="match status" value="2"/>
</dbReference>
<protein>
    <submittedName>
        <fullName evidence="3">Uncharacterized protein</fullName>
    </submittedName>
</protein>
<name>A0ABC8RV75_9AQUA</name>
<sequence length="720" mass="81012">MKKHLLVRALSKTLTPTLSSRTLTRSLASSSSTTTSSFALKNVTKSNFESALNDLKGLVRDADFVSIDLEMTGVTSAPWRESFEFDRFDIRYLKVKDSAEKFAVVQFGVCPFRWDHSKQSFIAHPHNFYIFPRQEIPVGGPPYEFLCQTTSIDFLARYQFDFNACIQEGVSYLSRGQEDEALKCLKSAYENELSESFCTSREVRETPFVRMADVLFTERMKNKISNWRDGLLRGKLGGSDFQKTSNGLNQQFQTIFFKMHPALTLNGFTCHQLRLIQLVTKKHFKDLAYVRLNGEDSCLQPLIVYTDSKNDKDLLMTEVKDSLRIEAEMKIKAAVGFRHVIDLLSSEQKLIVGHNCFLDIAHVYSKFLGPLPLTAEEYVSSVHAYFPFLVDTKILLNANIIFQQMMRKSGTSLSKAFTLLCPQIASGLSHKPCIKVEVQVDNMRSSNWNSGAKHEAGYDAFMTGCVFAQACTHLGVDFNLNSPSTNLADHEKLQKHINLLYLSWTNGDIVNLRTGRRTADSSSSNYLKYRSPNILFSNIALVWGFPSKLKAREIRECMTKAFGPTSVTSVYHLDDTAVFVQFNKAELVSDFLELKETLERTNDPISVLHPLSKLLEGGGTRASSYEIYKEICSSPISEVLFANQAEAIGIKWKTKLLESKVELEAQEDGNCSNGIDTVLDLPDRTEAQQTNNVMDAPSCARFPGDELIDSLYPAEAQLGK</sequence>
<comment type="similarity">
    <text evidence="2">Belongs to the CAF1 family.</text>
</comment>
<proteinExistence type="inferred from homology"/>
<accession>A0ABC8RV75</accession>
<dbReference type="InterPro" id="IPR036397">
    <property type="entry name" value="RNaseH_sf"/>
</dbReference>
<dbReference type="AlphaFoldDB" id="A0ABC8RV75"/>